<keyword evidence="5" id="KW-0862">Zinc</keyword>
<dbReference type="Pfam" id="PF00096">
    <property type="entry name" value="zf-C2H2"/>
    <property type="match status" value="2"/>
</dbReference>
<keyword evidence="6" id="KW-0539">Nucleus</keyword>
<dbReference type="FunFam" id="3.30.160.60:FF:002343">
    <property type="entry name" value="Zinc finger protein 33A"/>
    <property type="match status" value="1"/>
</dbReference>
<dbReference type="PROSITE" id="PS50157">
    <property type="entry name" value="ZINC_FINGER_C2H2_2"/>
    <property type="match status" value="2"/>
</dbReference>
<dbReference type="SUPFAM" id="SSF57667">
    <property type="entry name" value="beta-beta-alpha zinc fingers"/>
    <property type="match status" value="1"/>
</dbReference>
<evidence type="ECO:0000256" key="4">
    <source>
        <dbReference type="ARBA" id="ARBA00022771"/>
    </source>
</evidence>
<proteinExistence type="predicted"/>
<comment type="caution">
    <text evidence="9">The sequence shown here is derived from an EMBL/GenBank/DDBJ whole genome shotgun (WGS) entry which is preliminary data.</text>
</comment>
<feature type="domain" description="C2H2-type" evidence="8">
    <location>
        <begin position="60"/>
        <end position="82"/>
    </location>
</feature>
<evidence type="ECO:0000256" key="7">
    <source>
        <dbReference type="PROSITE-ProRule" id="PRU00042"/>
    </source>
</evidence>
<evidence type="ECO:0000256" key="2">
    <source>
        <dbReference type="ARBA" id="ARBA00022723"/>
    </source>
</evidence>
<keyword evidence="10" id="KW-1185">Reference proteome</keyword>
<evidence type="ECO:0000256" key="3">
    <source>
        <dbReference type="ARBA" id="ARBA00022737"/>
    </source>
</evidence>
<organism evidence="9 10">
    <name type="scientific">Vireo altiloquus</name>
    <name type="common">Black-whiskered vireo</name>
    <name type="synonym">Muscicapa altiloqua</name>
    <dbReference type="NCBI Taxonomy" id="34956"/>
    <lineage>
        <taxon>Eukaryota</taxon>
        <taxon>Metazoa</taxon>
        <taxon>Chordata</taxon>
        <taxon>Craniata</taxon>
        <taxon>Vertebrata</taxon>
        <taxon>Euteleostomi</taxon>
        <taxon>Archelosauria</taxon>
        <taxon>Archosauria</taxon>
        <taxon>Dinosauria</taxon>
        <taxon>Saurischia</taxon>
        <taxon>Theropoda</taxon>
        <taxon>Coelurosauria</taxon>
        <taxon>Aves</taxon>
        <taxon>Neognathae</taxon>
        <taxon>Neoaves</taxon>
        <taxon>Telluraves</taxon>
        <taxon>Australaves</taxon>
        <taxon>Passeriformes</taxon>
        <taxon>Corvoidea</taxon>
        <taxon>Vireonidae</taxon>
        <taxon>Vireoninae</taxon>
        <taxon>Vireo</taxon>
    </lineage>
</organism>
<dbReference type="Proteomes" id="UP000589495">
    <property type="component" value="Unassembled WGS sequence"/>
</dbReference>
<evidence type="ECO:0000256" key="6">
    <source>
        <dbReference type="ARBA" id="ARBA00023242"/>
    </source>
</evidence>
<keyword evidence="3" id="KW-0677">Repeat</keyword>
<evidence type="ECO:0000259" key="8">
    <source>
        <dbReference type="PROSITE" id="PS50157"/>
    </source>
</evidence>
<accession>A0A7K5LPI9</accession>
<sequence length="82" mass="9449">ERPTLYQEASWISNQSSELVVHEQLHDGENAYKCGKYGRSFSRRSHLIRHQMIHTGERPYACGECGKGFSRSSSLICHQMIH</sequence>
<dbReference type="InterPro" id="IPR013087">
    <property type="entry name" value="Znf_C2H2_type"/>
</dbReference>
<keyword evidence="2" id="KW-0479">Metal-binding</keyword>
<keyword evidence="4 7" id="KW-0863">Zinc-finger</keyword>
<feature type="non-terminal residue" evidence="9">
    <location>
        <position position="1"/>
    </location>
</feature>
<reference evidence="9 10" key="1">
    <citation type="submission" date="2019-09" db="EMBL/GenBank/DDBJ databases">
        <title>Bird 10,000 Genomes (B10K) Project - Family phase.</title>
        <authorList>
            <person name="Zhang G."/>
        </authorList>
    </citation>
    <scope>NUCLEOTIDE SEQUENCE [LARGE SCALE GENOMIC DNA]</scope>
    <source>
        <strain evidence="9">B10K-DU-001-22</strain>
        <tissue evidence="9">Muscle</tissue>
    </source>
</reference>
<evidence type="ECO:0000313" key="10">
    <source>
        <dbReference type="Proteomes" id="UP000589495"/>
    </source>
</evidence>
<dbReference type="SMART" id="SM00355">
    <property type="entry name" value="ZnF_C2H2"/>
    <property type="match status" value="2"/>
</dbReference>
<evidence type="ECO:0000256" key="1">
    <source>
        <dbReference type="ARBA" id="ARBA00004123"/>
    </source>
</evidence>
<dbReference type="EMBL" id="VZRF01014363">
    <property type="protein sequence ID" value="NWT20355.1"/>
    <property type="molecule type" value="Genomic_DNA"/>
</dbReference>
<dbReference type="GO" id="GO:0000978">
    <property type="term" value="F:RNA polymerase II cis-regulatory region sequence-specific DNA binding"/>
    <property type="evidence" value="ECO:0007669"/>
    <property type="project" value="TreeGrafter"/>
</dbReference>
<dbReference type="AlphaFoldDB" id="A0A7K5LPI9"/>
<dbReference type="GO" id="GO:0000981">
    <property type="term" value="F:DNA-binding transcription factor activity, RNA polymerase II-specific"/>
    <property type="evidence" value="ECO:0007669"/>
    <property type="project" value="TreeGrafter"/>
</dbReference>
<dbReference type="Gene3D" id="3.30.160.60">
    <property type="entry name" value="Classic Zinc Finger"/>
    <property type="match status" value="2"/>
</dbReference>
<protein>
    <submittedName>
        <fullName evidence="9">ZN397 protein</fullName>
    </submittedName>
</protein>
<dbReference type="GO" id="GO:0005634">
    <property type="term" value="C:nucleus"/>
    <property type="evidence" value="ECO:0007669"/>
    <property type="project" value="UniProtKB-SubCell"/>
</dbReference>
<dbReference type="PANTHER" id="PTHR23226">
    <property type="entry name" value="ZINC FINGER AND SCAN DOMAIN-CONTAINING"/>
    <property type="match status" value="1"/>
</dbReference>
<dbReference type="PROSITE" id="PS00028">
    <property type="entry name" value="ZINC_FINGER_C2H2_1"/>
    <property type="match status" value="1"/>
</dbReference>
<dbReference type="GO" id="GO:0008270">
    <property type="term" value="F:zinc ion binding"/>
    <property type="evidence" value="ECO:0007669"/>
    <property type="project" value="UniProtKB-KW"/>
</dbReference>
<evidence type="ECO:0000256" key="5">
    <source>
        <dbReference type="ARBA" id="ARBA00022833"/>
    </source>
</evidence>
<name>A0A7K5LPI9_VIRAL</name>
<comment type="subcellular location">
    <subcellularLocation>
        <location evidence="1">Nucleus</location>
    </subcellularLocation>
</comment>
<evidence type="ECO:0000313" key="9">
    <source>
        <dbReference type="EMBL" id="NWT20355.1"/>
    </source>
</evidence>
<dbReference type="PANTHER" id="PTHR23226:SF85">
    <property type="entry name" value="ZINC FINGER PROTEIN 397"/>
    <property type="match status" value="1"/>
</dbReference>
<feature type="non-terminal residue" evidence="9">
    <location>
        <position position="82"/>
    </location>
</feature>
<feature type="domain" description="C2H2-type" evidence="8">
    <location>
        <begin position="32"/>
        <end position="59"/>
    </location>
</feature>
<dbReference type="FunFam" id="3.30.160.60:FF:000355">
    <property type="entry name" value="zinc finger and SCAN domain-containing protein 20 isoform X1"/>
    <property type="match status" value="1"/>
</dbReference>
<gene>
    <name evidence="9" type="primary">Znf397_11</name>
    <name evidence="9" type="ORF">VIRALT_R11975</name>
</gene>
<dbReference type="InterPro" id="IPR036236">
    <property type="entry name" value="Znf_C2H2_sf"/>
</dbReference>